<keyword evidence="1" id="KW-0812">Transmembrane</keyword>
<feature type="transmembrane region" description="Helical" evidence="1">
    <location>
        <begin position="107"/>
        <end position="126"/>
    </location>
</feature>
<accession>A0A2M6WMT8</accession>
<dbReference type="AlphaFoldDB" id="A0A2M6WMT8"/>
<evidence type="ECO:0000256" key="1">
    <source>
        <dbReference type="SAM" id="Phobius"/>
    </source>
</evidence>
<gene>
    <name evidence="2" type="ORF">COU00_01105</name>
</gene>
<proteinExistence type="predicted"/>
<dbReference type="EMBL" id="PFAS01000014">
    <property type="protein sequence ID" value="PIT94044.1"/>
    <property type="molecule type" value="Genomic_DNA"/>
</dbReference>
<comment type="caution">
    <text evidence="2">The sequence shown here is derived from an EMBL/GenBank/DDBJ whole genome shotgun (WGS) entry which is preliminary data.</text>
</comment>
<name>A0A2M6WMT8_9BACT</name>
<sequence>MANQTRTSNKYYRLLVFWVGIIATIAYRVIVVLNYYSAFWVQVAWYIGTIGFVWYFAHRYRVENNREKLIKAKRLTSKIYNDKRLNDGDRNALVYVLKSLQSSKAKWNYIAIFVFSALALLYGVYIDFLK</sequence>
<evidence type="ECO:0000313" key="3">
    <source>
        <dbReference type="Proteomes" id="UP000229335"/>
    </source>
</evidence>
<reference evidence="3" key="1">
    <citation type="submission" date="2017-09" db="EMBL/GenBank/DDBJ databases">
        <title>Depth-based differentiation of microbial function through sediment-hosted aquifers and enrichment of novel symbionts in the deep terrestrial subsurface.</title>
        <authorList>
            <person name="Probst A.J."/>
            <person name="Ladd B."/>
            <person name="Jarett J.K."/>
            <person name="Geller-Mcgrath D.E."/>
            <person name="Sieber C.M.K."/>
            <person name="Emerson J.B."/>
            <person name="Anantharaman K."/>
            <person name="Thomas B.C."/>
            <person name="Malmstrom R."/>
            <person name="Stieglmeier M."/>
            <person name="Klingl A."/>
            <person name="Woyke T."/>
            <person name="Ryan C.M."/>
            <person name="Banfield J.F."/>
        </authorList>
    </citation>
    <scope>NUCLEOTIDE SEQUENCE [LARGE SCALE GENOMIC DNA]</scope>
</reference>
<organism evidence="2 3">
    <name type="scientific">Candidatus Falkowbacteria bacterium CG10_big_fil_rev_8_21_14_0_10_43_11</name>
    <dbReference type="NCBI Taxonomy" id="1974568"/>
    <lineage>
        <taxon>Bacteria</taxon>
        <taxon>Candidatus Falkowiibacteriota</taxon>
    </lineage>
</organism>
<keyword evidence="1" id="KW-0472">Membrane</keyword>
<dbReference type="Proteomes" id="UP000229335">
    <property type="component" value="Unassembled WGS sequence"/>
</dbReference>
<evidence type="ECO:0000313" key="2">
    <source>
        <dbReference type="EMBL" id="PIT94044.1"/>
    </source>
</evidence>
<feature type="transmembrane region" description="Helical" evidence="1">
    <location>
        <begin position="39"/>
        <end position="57"/>
    </location>
</feature>
<keyword evidence="1" id="KW-1133">Transmembrane helix</keyword>
<protein>
    <submittedName>
        <fullName evidence="2">Uncharacterized protein</fullName>
    </submittedName>
</protein>
<feature type="transmembrane region" description="Helical" evidence="1">
    <location>
        <begin position="12"/>
        <end position="33"/>
    </location>
</feature>